<proteinExistence type="predicted"/>
<feature type="domain" description="SWIM-type" evidence="6">
    <location>
        <begin position="578"/>
        <end position="610"/>
    </location>
</feature>
<feature type="region of interest" description="Disordered" evidence="5">
    <location>
        <begin position="645"/>
        <end position="677"/>
    </location>
</feature>
<dbReference type="PANTHER" id="PTHR31973:SF187">
    <property type="entry name" value="MUTATOR TRANSPOSASE MUDRA PROTEIN"/>
    <property type="match status" value="1"/>
</dbReference>
<dbReference type="AlphaFoldDB" id="A0A9R1XP54"/>
<accession>A0A9R1XP54</accession>
<dbReference type="PANTHER" id="PTHR31973">
    <property type="entry name" value="POLYPROTEIN, PUTATIVE-RELATED"/>
    <property type="match status" value="1"/>
</dbReference>
<sequence length="887" mass="102170">MRNPRRKIRRAQPFDEMGKGPYYDSDFEESELESESESESVRAFVVDEELGDYDANEHTTFPQLKVPFDAFLYDFCNVPVYSKRENVDDEVIREEGHSDNEIEDEEDEIDQKPTKYSVHDPSVHWKKMKPHFGEKYANQTELRFCLTNYAVHNGYPIKVTKSSSTRLQAKCGLDNKGKRCTFKLWASWMNKEKSFQIKGLNNNHTCVREYKHATLVNPDWIAKQFLKKLCVRPKMKAREMKEEIKKKFLCIVSKGQCYRAKRKAQEILTGKLSEHYARIWEYGGEIIRSNPGSTAKVGVDIKEDGSSVFKRFYVCFKAIKDGWIRGCRRVIGLDGCFLKGQCKGELLTAIGRDGNNQVYPIAWAVVDVENKDNWEWFIKLLVKDLDLELGEGLTVISDQHKGLVEAVKENLPLVEHRQCARHVYVNFKKVYNGIDYKRHFWAASMSTTESSFLETMEELKEMNGGAYDHLMARNPESWSRAFYKEGRACEAVENGISESFNSVILEARTKPLLTMLEELRMYVMERFYRMSTIHLTWRGDVCPTILTKLDDWCTDMRLWSVVASDTNVFEVRLGFESFQVDLGEQFCTCRLWEISGIPCIHACAAMNHTQQQPETLISSWFSKEKFAETYKGNIRPLNGSRMWARTPYAKPLPPPARRMPGRPKTRRRKHITEKDGEYRKLKSVGGTKICQNCWEEGHNKRTCKNPTKPQPQQEKKRKGRPVTRDGQMDGQARCNSKKKGKAKASQYVEGIHEGSSKYFEDEGLQDVMLVQDLKGDAHATDLLASGYSEDEVYHLLYEQDLDVEVLAEVPPVLETVHEEVPHVKALAEVDIVPETEDEDIVETPPSQRLMRTRRPSERITKIQTGMKVVGKKVAGPGRSRLDPVSLE</sequence>
<dbReference type="Pfam" id="PF10551">
    <property type="entry name" value="MULE"/>
    <property type="match status" value="1"/>
</dbReference>
<dbReference type="InterPro" id="IPR018289">
    <property type="entry name" value="MULE_transposase_dom"/>
</dbReference>
<dbReference type="GO" id="GO:0008270">
    <property type="term" value="F:zinc ion binding"/>
    <property type="evidence" value="ECO:0007669"/>
    <property type="project" value="UniProtKB-KW"/>
</dbReference>
<evidence type="ECO:0000313" key="7">
    <source>
        <dbReference type="EMBL" id="KAJ0220476.1"/>
    </source>
</evidence>
<dbReference type="PROSITE" id="PS50966">
    <property type="entry name" value="ZF_SWIM"/>
    <property type="match status" value="1"/>
</dbReference>
<dbReference type="SMART" id="SM00575">
    <property type="entry name" value="ZnF_PMZ"/>
    <property type="match status" value="1"/>
</dbReference>
<organism evidence="7 8">
    <name type="scientific">Lactuca sativa</name>
    <name type="common">Garden lettuce</name>
    <dbReference type="NCBI Taxonomy" id="4236"/>
    <lineage>
        <taxon>Eukaryota</taxon>
        <taxon>Viridiplantae</taxon>
        <taxon>Streptophyta</taxon>
        <taxon>Embryophyta</taxon>
        <taxon>Tracheophyta</taxon>
        <taxon>Spermatophyta</taxon>
        <taxon>Magnoliopsida</taxon>
        <taxon>eudicotyledons</taxon>
        <taxon>Gunneridae</taxon>
        <taxon>Pentapetalae</taxon>
        <taxon>asterids</taxon>
        <taxon>campanulids</taxon>
        <taxon>Asterales</taxon>
        <taxon>Asteraceae</taxon>
        <taxon>Cichorioideae</taxon>
        <taxon>Cichorieae</taxon>
        <taxon>Lactucinae</taxon>
        <taxon>Lactuca</taxon>
    </lineage>
</organism>
<evidence type="ECO:0000256" key="1">
    <source>
        <dbReference type="ARBA" id="ARBA00022723"/>
    </source>
</evidence>
<keyword evidence="8" id="KW-1185">Reference proteome</keyword>
<feature type="region of interest" description="Disordered" evidence="5">
    <location>
        <begin position="698"/>
        <end position="746"/>
    </location>
</feature>
<name>A0A9R1XP54_LACSA</name>
<keyword evidence="3" id="KW-0862">Zinc</keyword>
<reference evidence="7 8" key="1">
    <citation type="journal article" date="2017" name="Nat. Commun.">
        <title>Genome assembly with in vitro proximity ligation data and whole-genome triplication in lettuce.</title>
        <authorList>
            <person name="Reyes-Chin-Wo S."/>
            <person name="Wang Z."/>
            <person name="Yang X."/>
            <person name="Kozik A."/>
            <person name="Arikit S."/>
            <person name="Song C."/>
            <person name="Xia L."/>
            <person name="Froenicke L."/>
            <person name="Lavelle D.O."/>
            <person name="Truco M.J."/>
            <person name="Xia R."/>
            <person name="Zhu S."/>
            <person name="Xu C."/>
            <person name="Xu H."/>
            <person name="Xu X."/>
            <person name="Cox K."/>
            <person name="Korf I."/>
            <person name="Meyers B.C."/>
            <person name="Michelmore R.W."/>
        </authorList>
    </citation>
    <scope>NUCLEOTIDE SEQUENCE [LARGE SCALE GENOMIC DNA]</scope>
    <source>
        <strain evidence="8">cv. Salinas</strain>
        <tissue evidence="7">Seedlings</tissue>
    </source>
</reference>
<dbReference type="Proteomes" id="UP000235145">
    <property type="component" value="Unassembled WGS sequence"/>
</dbReference>
<feature type="region of interest" description="Disordered" evidence="5">
    <location>
        <begin position="1"/>
        <end position="41"/>
    </location>
</feature>
<evidence type="ECO:0000256" key="2">
    <source>
        <dbReference type="ARBA" id="ARBA00022771"/>
    </source>
</evidence>
<keyword evidence="1" id="KW-0479">Metal-binding</keyword>
<feature type="compositionally biased region" description="Acidic residues" evidence="5">
    <location>
        <begin position="25"/>
        <end position="38"/>
    </location>
</feature>
<dbReference type="InterPro" id="IPR006564">
    <property type="entry name" value="Znf_PMZ"/>
</dbReference>
<evidence type="ECO:0000256" key="5">
    <source>
        <dbReference type="SAM" id="MobiDB-lite"/>
    </source>
</evidence>
<protein>
    <recommendedName>
        <fullName evidence="6">SWIM-type domain-containing protein</fullName>
    </recommendedName>
</protein>
<evidence type="ECO:0000313" key="8">
    <source>
        <dbReference type="Proteomes" id="UP000235145"/>
    </source>
</evidence>
<evidence type="ECO:0000259" key="6">
    <source>
        <dbReference type="PROSITE" id="PS50966"/>
    </source>
</evidence>
<gene>
    <name evidence="7" type="ORF">LSAT_V11C200059520</name>
</gene>
<keyword evidence="2 4" id="KW-0863">Zinc-finger</keyword>
<feature type="region of interest" description="Disordered" evidence="5">
    <location>
        <begin position="91"/>
        <end position="111"/>
    </location>
</feature>
<dbReference type="InterPro" id="IPR007527">
    <property type="entry name" value="Znf_SWIM"/>
</dbReference>
<evidence type="ECO:0000256" key="4">
    <source>
        <dbReference type="PROSITE-ProRule" id="PRU00325"/>
    </source>
</evidence>
<feature type="compositionally biased region" description="Basic residues" evidence="5">
    <location>
        <begin position="1"/>
        <end position="10"/>
    </location>
</feature>
<dbReference type="Pfam" id="PF04434">
    <property type="entry name" value="SWIM"/>
    <property type="match status" value="1"/>
</dbReference>
<evidence type="ECO:0000256" key="3">
    <source>
        <dbReference type="ARBA" id="ARBA00022833"/>
    </source>
</evidence>
<comment type="caution">
    <text evidence="7">The sequence shown here is derived from an EMBL/GenBank/DDBJ whole genome shotgun (WGS) entry which is preliminary data.</text>
</comment>
<dbReference type="EMBL" id="NBSK02000002">
    <property type="protein sequence ID" value="KAJ0220476.1"/>
    <property type="molecule type" value="Genomic_DNA"/>
</dbReference>
<feature type="compositionally biased region" description="Basic residues" evidence="5">
    <location>
        <begin position="659"/>
        <end position="671"/>
    </location>
</feature>